<dbReference type="EMBL" id="CP046640">
    <property type="protein sequence ID" value="QTL97901.1"/>
    <property type="molecule type" value="Genomic_DNA"/>
</dbReference>
<proteinExistence type="predicted"/>
<protein>
    <recommendedName>
        <fullName evidence="1">Group II intron maturase-specific domain-containing protein</fullName>
    </recommendedName>
</protein>
<reference evidence="2" key="1">
    <citation type="submission" date="2019-12" db="EMBL/GenBank/DDBJ databases">
        <authorList>
            <person name="zhang j."/>
            <person name="sun C.M."/>
        </authorList>
    </citation>
    <scope>NUCLEOTIDE SEQUENCE</scope>
    <source>
        <strain evidence="2">NS-1</strain>
    </source>
</reference>
<dbReference type="KEGG" id="ifn:GM661_07855"/>
<gene>
    <name evidence="2" type="ORF">GM661_07855</name>
</gene>
<dbReference type="Pfam" id="PF08388">
    <property type="entry name" value="GIIM"/>
    <property type="match status" value="1"/>
</dbReference>
<evidence type="ECO:0000259" key="1">
    <source>
        <dbReference type="Pfam" id="PF08388"/>
    </source>
</evidence>
<dbReference type="RefSeq" id="WP_230869507.1">
    <property type="nucleotide sequence ID" value="NZ_CP046640.1"/>
</dbReference>
<name>A0A8A7K8V8_9FIRM</name>
<keyword evidence="3" id="KW-1185">Reference proteome</keyword>
<sequence length="108" mass="12867">MLSTEQKATLLYSISENTRTLPVKELMRKLNRKLTGTYNYYAVSDNSKSIDSLYDEVQKLVYKWLNRRSQKKSFDWEKFEIFLEKYPIVKPRIKVNLYRLGAGASYVR</sequence>
<dbReference type="InterPro" id="IPR013597">
    <property type="entry name" value="Mat_intron_G2"/>
</dbReference>
<evidence type="ECO:0000313" key="2">
    <source>
        <dbReference type="EMBL" id="QTL97901.1"/>
    </source>
</evidence>
<dbReference type="Proteomes" id="UP000665020">
    <property type="component" value="Chromosome"/>
</dbReference>
<evidence type="ECO:0000313" key="3">
    <source>
        <dbReference type="Proteomes" id="UP000665020"/>
    </source>
</evidence>
<organism evidence="2 3">
    <name type="scientific">Iocasia fonsfrigidae</name>
    <dbReference type="NCBI Taxonomy" id="2682810"/>
    <lineage>
        <taxon>Bacteria</taxon>
        <taxon>Bacillati</taxon>
        <taxon>Bacillota</taxon>
        <taxon>Clostridia</taxon>
        <taxon>Halanaerobiales</taxon>
        <taxon>Halanaerobiaceae</taxon>
        <taxon>Iocasia</taxon>
    </lineage>
</organism>
<dbReference type="AlphaFoldDB" id="A0A8A7K8V8"/>
<feature type="domain" description="Group II intron maturase-specific" evidence="1">
    <location>
        <begin position="15"/>
        <end position="78"/>
    </location>
</feature>
<accession>A0A8A7K8V8</accession>